<dbReference type="AlphaFoldDB" id="H8I7D0"/>
<dbReference type="OrthoDB" id="358460at2157"/>
<dbReference type="EMBL" id="CP003243">
    <property type="protein sequence ID" value="AFD00796.1"/>
    <property type="molecule type" value="Genomic_DNA"/>
</dbReference>
<dbReference type="HOGENOM" id="CLU_935689_0_0_2"/>
<name>H8I7D0_METCZ</name>
<proteinExistence type="predicted"/>
<dbReference type="GeneID" id="11972212"/>
<keyword evidence="2" id="KW-1185">Reference proteome</keyword>
<accession>H8I7D0</accession>
<organism evidence="1 2">
    <name type="scientific">Methanocella conradii (strain DSM 24694 / JCM 17849 / CGMCC 1.5162 / HZ254)</name>
    <dbReference type="NCBI Taxonomy" id="1041930"/>
    <lineage>
        <taxon>Archaea</taxon>
        <taxon>Methanobacteriati</taxon>
        <taxon>Methanobacteriota</taxon>
        <taxon>Stenosarchaea group</taxon>
        <taxon>Methanomicrobia</taxon>
        <taxon>Methanocellales</taxon>
        <taxon>Methanocellaceae</taxon>
        <taxon>Methanocella</taxon>
    </lineage>
</organism>
<evidence type="ECO:0000313" key="1">
    <source>
        <dbReference type="EMBL" id="AFD00796.1"/>
    </source>
</evidence>
<sequence length="309" mass="34833">MESLLEMTRGAENPIKPFGEIDVLLYYGTIAPYLVGYLRDREIASKIWLPGAGSRMLLKRGSKDKPLYIEDMAEGITPELVEMRQRVKELKEARPLITEKQATIWGYFVPRKLADFFYATNREGEGKDIDRAFFDIDRGKGISARDSLHVTKLFIDEVQNDEGINEYIKGEPYISWTGFSFHVLFELKRPQPASFFDRCLSVSAVKALDTPASKWVERVKKRARVPVVGGHVKASGAISIDPSQTPSGKLCRVPLGSLHMKDAKTVNGVSVPLTLDMLDESIVDELESYTPRKVLDHLPELAKRLPSRH</sequence>
<evidence type="ECO:0000313" key="2">
    <source>
        <dbReference type="Proteomes" id="UP000005233"/>
    </source>
</evidence>
<dbReference type="Proteomes" id="UP000005233">
    <property type="component" value="Chromosome"/>
</dbReference>
<dbReference type="RefSeq" id="WP_014406627.1">
    <property type="nucleotide sequence ID" value="NC_017034.1"/>
</dbReference>
<protein>
    <submittedName>
        <fullName evidence="1">Uncharacterized protein</fullName>
    </submittedName>
</protein>
<dbReference type="eggNOG" id="arCOG12542">
    <property type="taxonomic scope" value="Archaea"/>
</dbReference>
<gene>
    <name evidence="1" type="ordered locus">Mtc_2057</name>
</gene>
<reference evidence="1 2" key="1">
    <citation type="journal article" date="2012" name="J. Bacteriol.">
        <title>Complete genome sequence of a thermophilic methanogen, Methanocella conradii HZ254, isolated from Chinese rice field soil.</title>
        <authorList>
            <person name="Lu Z."/>
            <person name="Lu Y."/>
        </authorList>
    </citation>
    <scope>NUCLEOTIDE SEQUENCE [LARGE SCALE GENOMIC DNA]</scope>
    <source>
        <strain evidence="2">DSM 24694 / JCM 17849 / CGMCC 1.5162 / HZ254</strain>
    </source>
</reference>
<dbReference type="Gene3D" id="3.90.920.10">
    <property type="entry name" value="DNA primase, PRIM domain"/>
    <property type="match status" value="1"/>
</dbReference>
<dbReference type="KEGG" id="mez:Mtc_2057"/>
<dbReference type="STRING" id="1041930.Mtc_2057"/>